<keyword evidence="10" id="KW-1185">Reference proteome</keyword>
<comment type="similarity">
    <text evidence="2">Belongs to the cytochrome P450 family.</text>
</comment>
<reference evidence="9" key="2">
    <citation type="journal article" date="2020" name="Nat. Commun.">
        <title>Large-scale genome sequencing of mycorrhizal fungi provides insights into the early evolution of symbiotic traits.</title>
        <authorList>
            <person name="Miyauchi S."/>
            <person name="Kiss E."/>
            <person name="Kuo A."/>
            <person name="Drula E."/>
            <person name="Kohler A."/>
            <person name="Sanchez-Garcia M."/>
            <person name="Morin E."/>
            <person name="Andreopoulos B."/>
            <person name="Barry K.W."/>
            <person name="Bonito G."/>
            <person name="Buee M."/>
            <person name="Carver A."/>
            <person name="Chen C."/>
            <person name="Cichocki N."/>
            <person name="Clum A."/>
            <person name="Culley D."/>
            <person name="Crous P.W."/>
            <person name="Fauchery L."/>
            <person name="Girlanda M."/>
            <person name="Hayes R.D."/>
            <person name="Keri Z."/>
            <person name="LaButti K."/>
            <person name="Lipzen A."/>
            <person name="Lombard V."/>
            <person name="Magnuson J."/>
            <person name="Maillard F."/>
            <person name="Murat C."/>
            <person name="Nolan M."/>
            <person name="Ohm R.A."/>
            <person name="Pangilinan J."/>
            <person name="Pereira M.F."/>
            <person name="Perotto S."/>
            <person name="Peter M."/>
            <person name="Pfister S."/>
            <person name="Riley R."/>
            <person name="Sitrit Y."/>
            <person name="Stielow J.B."/>
            <person name="Szollosi G."/>
            <person name="Zifcakova L."/>
            <person name="Stursova M."/>
            <person name="Spatafora J.W."/>
            <person name="Tedersoo L."/>
            <person name="Vaario L.M."/>
            <person name="Yamada A."/>
            <person name="Yan M."/>
            <person name="Wang P."/>
            <person name="Xu J."/>
            <person name="Bruns T."/>
            <person name="Baldrian P."/>
            <person name="Vilgalys R."/>
            <person name="Dunand C."/>
            <person name="Henrissat B."/>
            <person name="Grigoriev I.V."/>
            <person name="Hibbett D."/>
            <person name="Nagy L.G."/>
            <person name="Martin F.M."/>
        </authorList>
    </citation>
    <scope>NUCLEOTIDE SEQUENCE</scope>
    <source>
        <strain evidence="9">BED1</strain>
    </source>
</reference>
<dbReference type="EMBL" id="WHUW01000156">
    <property type="protein sequence ID" value="KAF8420534.1"/>
    <property type="molecule type" value="Genomic_DNA"/>
</dbReference>
<evidence type="ECO:0000256" key="3">
    <source>
        <dbReference type="ARBA" id="ARBA00022617"/>
    </source>
</evidence>
<evidence type="ECO:0000256" key="7">
    <source>
        <dbReference type="ARBA" id="ARBA00023033"/>
    </source>
</evidence>
<sequence>MRRICVGKYFAEESVWIAMVSILAVFEVIKAKDVHGREIDVVPEYTKGVIIYPKPYPFCITPRSPRAAQLVQQTEVHDCE</sequence>
<evidence type="ECO:0000313" key="9">
    <source>
        <dbReference type="EMBL" id="KAF8442214.1"/>
    </source>
</evidence>
<protein>
    <recommendedName>
        <fullName evidence="11">Cytochrome P450</fullName>
    </recommendedName>
</protein>
<organism evidence="9 10">
    <name type="scientific">Boletus edulis BED1</name>
    <dbReference type="NCBI Taxonomy" id="1328754"/>
    <lineage>
        <taxon>Eukaryota</taxon>
        <taxon>Fungi</taxon>
        <taxon>Dikarya</taxon>
        <taxon>Basidiomycota</taxon>
        <taxon>Agaricomycotina</taxon>
        <taxon>Agaricomycetes</taxon>
        <taxon>Agaricomycetidae</taxon>
        <taxon>Boletales</taxon>
        <taxon>Boletineae</taxon>
        <taxon>Boletaceae</taxon>
        <taxon>Boletoideae</taxon>
        <taxon>Boletus</taxon>
    </lineage>
</organism>
<keyword evidence="7" id="KW-0503">Monooxygenase</keyword>
<gene>
    <name evidence="9" type="ORF">L210DRAFT_3644353</name>
    <name evidence="8" type="ORF">L210DRAFT_3654835</name>
</gene>
<dbReference type="Proteomes" id="UP001194468">
    <property type="component" value="Unassembled WGS sequence"/>
</dbReference>
<keyword evidence="5" id="KW-0560">Oxidoreductase</keyword>
<evidence type="ECO:0000313" key="10">
    <source>
        <dbReference type="Proteomes" id="UP001194468"/>
    </source>
</evidence>
<evidence type="ECO:0000256" key="6">
    <source>
        <dbReference type="ARBA" id="ARBA00023004"/>
    </source>
</evidence>
<dbReference type="GO" id="GO:0005506">
    <property type="term" value="F:iron ion binding"/>
    <property type="evidence" value="ECO:0007669"/>
    <property type="project" value="InterPro"/>
</dbReference>
<accession>A0AAD4BXT3</accession>
<dbReference type="SUPFAM" id="SSF48264">
    <property type="entry name" value="Cytochrome P450"/>
    <property type="match status" value="1"/>
</dbReference>
<keyword evidence="4" id="KW-0479">Metal-binding</keyword>
<dbReference type="AlphaFoldDB" id="A0AAD4BXT3"/>
<dbReference type="PANTHER" id="PTHR46300">
    <property type="entry name" value="P450, PUTATIVE (EUROFUNG)-RELATED-RELATED"/>
    <property type="match status" value="1"/>
</dbReference>
<evidence type="ECO:0000256" key="2">
    <source>
        <dbReference type="ARBA" id="ARBA00010617"/>
    </source>
</evidence>
<dbReference type="GO" id="GO:0020037">
    <property type="term" value="F:heme binding"/>
    <property type="evidence" value="ECO:0007669"/>
    <property type="project" value="InterPro"/>
</dbReference>
<evidence type="ECO:0000256" key="1">
    <source>
        <dbReference type="ARBA" id="ARBA00001971"/>
    </source>
</evidence>
<keyword evidence="6" id="KW-0408">Iron</keyword>
<proteinExistence type="inferred from homology"/>
<evidence type="ECO:0000313" key="8">
    <source>
        <dbReference type="EMBL" id="KAF8420534.1"/>
    </source>
</evidence>
<evidence type="ECO:0008006" key="11">
    <source>
        <dbReference type="Google" id="ProtNLM"/>
    </source>
</evidence>
<evidence type="ECO:0000256" key="5">
    <source>
        <dbReference type="ARBA" id="ARBA00023002"/>
    </source>
</evidence>
<dbReference type="PANTHER" id="PTHR46300:SF5">
    <property type="entry name" value="CYTOCHROME P450"/>
    <property type="match status" value="1"/>
</dbReference>
<reference evidence="9" key="1">
    <citation type="submission" date="2019-10" db="EMBL/GenBank/DDBJ databases">
        <authorList>
            <consortium name="DOE Joint Genome Institute"/>
            <person name="Kuo A."/>
            <person name="Miyauchi S."/>
            <person name="Kiss E."/>
            <person name="Drula E."/>
            <person name="Kohler A."/>
            <person name="Sanchez-Garcia M."/>
            <person name="Andreopoulos B."/>
            <person name="Barry K.W."/>
            <person name="Bonito G."/>
            <person name="Buee M."/>
            <person name="Carver A."/>
            <person name="Chen C."/>
            <person name="Cichocki N."/>
            <person name="Clum A."/>
            <person name="Culley D."/>
            <person name="Crous P.W."/>
            <person name="Fauchery L."/>
            <person name="Girlanda M."/>
            <person name="Hayes R."/>
            <person name="Keri Z."/>
            <person name="LaButti K."/>
            <person name="Lipzen A."/>
            <person name="Lombard V."/>
            <person name="Magnuson J."/>
            <person name="Maillard F."/>
            <person name="Morin E."/>
            <person name="Murat C."/>
            <person name="Nolan M."/>
            <person name="Ohm R."/>
            <person name="Pangilinan J."/>
            <person name="Pereira M."/>
            <person name="Perotto S."/>
            <person name="Peter M."/>
            <person name="Riley R."/>
            <person name="Sitrit Y."/>
            <person name="Stielow B."/>
            <person name="Szollosi G."/>
            <person name="Zifcakova L."/>
            <person name="Stursova M."/>
            <person name="Spatafora J.W."/>
            <person name="Tedersoo L."/>
            <person name="Vaario L.-M."/>
            <person name="Yamada A."/>
            <person name="Yan M."/>
            <person name="Wang P."/>
            <person name="Xu J."/>
            <person name="Bruns T."/>
            <person name="Baldrian P."/>
            <person name="Vilgalys R."/>
            <person name="Henrissat B."/>
            <person name="Grigoriev I.V."/>
            <person name="Hibbett D."/>
            <person name="Nagy L.G."/>
            <person name="Martin F.M."/>
        </authorList>
    </citation>
    <scope>NUCLEOTIDE SEQUENCE</scope>
    <source>
        <strain evidence="9">BED1</strain>
    </source>
</reference>
<comment type="caution">
    <text evidence="9">The sequence shown here is derived from an EMBL/GenBank/DDBJ whole genome shotgun (WGS) entry which is preliminary data.</text>
</comment>
<dbReference type="InterPro" id="IPR036396">
    <property type="entry name" value="Cyt_P450_sf"/>
</dbReference>
<keyword evidence="3" id="KW-0349">Heme</keyword>
<dbReference type="Gene3D" id="1.10.630.10">
    <property type="entry name" value="Cytochrome P450"/>
    <property type="match status" value="1"/>
</dbReference>
<evidence type="ECO:0000256" key="4">
    <source>
        <dbReference type="ARBA" id="ARBA00022723"/>
    </source>
</evidence>
<name>A0AAD4BXT3_BOLED</name>
<dbReference type="EMBL" id="WHUW01000009">
    <property type="protein sequence ID" value="KAF8442214.1"/>
    <property type="molecule type" value="Genomic_DNA"/>
</dbReference>
<dbReference type="GO" id="GO:0004497">
    <property type="term" value="F:monooxygenase activity"/>
    <property type="evidence" value="ECO:0007669"/>
    <property type="project" value="UniProtKB-KW"/>
</dbReference>
<comment type="cofactor">
    <cofactor evidence="1">
        <name>heme</name>
        <dbReference type="ChEBI" id="CHEBI:30413"/>
    </cofactor>
</comment>
<dbReference type="InterPro" id="IPR050364">
    <property type="entry name" value="Cytochrome_P450_fung"/>
</dbReference>
<dbReference type="GO" id="GO:0016705">
    <property type="term" value="F:oxidoreductase activity, acting on paired donors, with incorporation or reduction of molecular oxygen"/>
    <property type="evidence" value="ECO:0007669"/>
    <property type="project" value="InterPro"/>
</dbReference>